<evidence type="ECO:0000313" key="2">
    <source>
        <dbReference type="Proteomes" id="UP000075515"/>
    </source>
</evidence>
<name>A0A150ST40_SORCE</name>
<gene>
    <name evidence="1" type="ORF">BE18_19125</name>
</gene>
<dbReference type="AlphaFoldDB" id="A0A150ST40"/>
<evidence type="ECO:0000313" key="1">
    <source>
        <dbReference type="EMBL" id="KYF95664.1"/>
    </source>
</evidence>
<protein>
    <submittedName>
        <fullName evidence="1">Uncharacterized protein</fullName>
    </submittedName>
</protein>
<proteinExistence type="predicted"/>
<reference evidence="1 2" key="1">
    <citation type="submission" date="2014-02" db="EMBL/GenBank/DDBJ databases">
        <title>The small core and large imbalanced accessory genome model reveals a collaborative survival strategy of Sorangium cellulosum strains in nature.</title>
        <authorList>
            <person name="Han K."/>
            <person name="Peng R."/>
            <person name="Blom J."/>
            <person name="Li Y.-Z."/>
        </authorList>
    </citation>
    <scope>NUCLEOTIDE SEQUENCE [LARGE SCALE GENOMIC DNA]</scope>
    <source>
        <strain evidence="1 2">So0149</strain>
    </source>
</reference>
<accession>A0A150ST40</accession>
<dbReference type="EMBL" id="JEMC01001623">
    <property type="protein sequence ID" value="KYF95664.1"/>
    <property type="molecule type" value="Genomic_DNA"/>
</dbReference>
<dbReference type="Proteomes" id="UP000075515">
    <property type="component" value="Unassembled WGS sequence"/>
</dbReference>
<organism evidence="1 2">
    <name type="scientific">Sorangium cellulosum</name>
    <name type="common">Polyangium cellulosum</name>
    <dbReference type="NCBI Taxonomy" id="56"/>
    <lineage>
        <taxon>Bacteria</taxon>
        <taxon>Pseudomonadati</taxon>
        <taxon>Myxococcota</taxon>
        <taxon>Polyangia</taxon>
        <taxon>Polyangiales</taxon>
        <taxon>Polyangiaceae</taxon>
        <taxon>Sorangium</taxon>
    </lineage>
</organism>
<comment type="caution">
    <text evidence="1">The sequence shown here is derived from an EMBL/GenBank/DDBJ whole genome shotgun (WGS) entry which is preliminary data.</text>
</comment>
<sequence>MAAILAERGIVLATLAGIPKRDRADVEQQVLANAWNSVRRGMYRPARDKRGLVMIKRCVRLQDAHRADRRQEADRRCQARR</sequence>